<dbReference type="PIRSF" id="PIRSF010260">
    <property type="entry name" value="UCP010260"/>
    <property type="match status" value="1"/>
</dbReference>
<evidence type="ECO:0000259" key="1">
    <source>
        <dbReference type="Pfam" id="PF09348"/>
    </source>
</evidence>
<gene>
    <name evidence="2" type="ORF">GCM10023329_02170</name>
</gene>
<name>A0ABP8ZNU7_9ACTN</name>
<dbReference type="RefSeq" id="WP_345608357.1">
    <property type="nucleotide sequence ID" value="NZ_BAABJV010000001.1"/>
</dbReference>
<dbReference type="PANTHER" id="PTHR34202:SF1">
    <property type="entry name" value="UPF0548 PROTEIN"/>
    <property type="match status" value="1"/>
</dbReference>
<evidence type="ECO:0000313" key="2">
    <source>
        <dbReference type="EMBL" id="GAA4760586.1"/>
    </source>
</evidence>
<dbReference type="PANTHER" id="PTHR34202">
    <property type="entry name" value="UPF0548 PROTEIN"/>
    <property type="match status" value="1"/>
</dbReference>
<comment type="caution">
    <text evidence="2">The sequence shown here is derived from an EMBL/GenBank/DDBJ whole genome shotgun (WGS) entry which is preliminary data.</text>
</comment>
<organism evidence="2 3">
    <name type="scientific">Streptomyces sanyensis</name>
    <dbReference type="NCBI Taxonomy" id="568869"/>
    <lineage>
        <taxon>Bacteria</taxon>
        <taxon>Bacillati</taxon>
        <taxon>Actinomycetota</taxon>
        <taxon>Actinomycetes</taxon>
        <taxon>Kitasatosporales</taxon>
        <taxon>Streptomycetaceae</taxon>
        <taxon>Streptomyces</taxon>
    </lineage>
</organism>
<dbReference type="EMBL" id="BAABJV010000001">
    <property type="protein sequence ID" value="GAA4760586.1"/>
    <property type="molecule type" value="Genomic_DNA"/>
</dbReference>
<dbReference type="Pfam" id="PF09348">
    <property type="entry name" value="DUF1990"/>
    <property type="match status" value="1"/>
</dbReference>
<proteinExistence type="predicted"/>
<evidence type="ECO:0000313" key="3">
    <source>
        <dbReference type="Proteomes" id="UP001501147"/>
    </source>
</evidence>
<accession>A0ABP8ZNU7</accession>
<dbReference type="InterPro" id="IPR018960">
    <property type="entry name" value="DUF1990"/>
</dbReference>
<feature type="domain" description="DUF1990" evidence="1">
    <location>
        <begin position="9"/>
        <end position="163"/>
    </location>
</feature>
<sequence length="172" mass="18382">MTTPPSALSYPEVGATRGAPLPRGYRHLHVAERIGHGRDVFEAAGAAVTGWEMHRASGARVEAAAPRAEPGVRVRISVGAGRLRLTAPCEVVWAADGPDRTGFAYGTEAGHPECGEEAFLVELREDGEVWFTVRAFSRPAAWYTRLAGPAVPLAQRLYARRLAGALRRAAAA</sequence>
<protein>
    <submittedName>
        <fullName evidence="2">DUF1990 domain-containing protein</fullName>
    </submittedName>
</protein>
<dbReference type="InterPro" id="IPR014457">
    <property type="entry name" value="UCP010260"/>
</dbReference>
<reference evidence="3" key="1">
    <citation type="journal article" date="2019" name="Int. J. Syst. Evol. Microbiol.">
        <title>The Global Catalogue of Microorganisms (GCM) 10K type strain sequencing project: providing services to taxonomists for standard genome sequencing and annotation.</title>
        <authorList>
            <consortium name="The Broad Institute Genomics Platform"/>
            <consortium name="The Broad Institute Genome Sequencing Center for Infectious Disease"/>
            <person name="Wu L."/>
            <person name="Ma J."/>
        </authorList>
    </citation>
    <scope>NUCLEOTIDE SEQUENCE [LARGE SCALE GENOMIC DNA]</scope>
    <source>
        <strain evidence="3">JCM 18324</strain>
    </source>
</reference>
<dbReference type="Proteomes" id="UP001501147">
    <property type="component" value="Unassembled WGS sequence"/>
</dbReference>
<keyword evidence="3" id="KW-1185">Reference proteome</keyword>